<feature type="compositionally biased region" description="Basic and acidic residues" evidence="1">
    <location>
        <begin position="52"/>
        <end position="80"/>
    </location>
</feature>
<dbReference type="RefSeq" id="WP_061497685.1">
    <property type="nucleotide sequence ID" value="NZ_CP010951.1"/>
</dbReference>
<sequence length="124" mass="13129">MIGRLALFALAAASAALPAAAQGIYRCGNSYSQQPCPGGNELKAPAGPSAREQARARQEARNEARTADAMERARLKEEAKPVPVYIPPEKHEAASEPGKPGSLKNVKRPPSPYFSAVPPAEPKK</sequence>
<accession>A0A127JXH8</accession>
<evidence type="ECO:0000313" key="4">
    <source>
        <dbReference type="Proteomes" id="UP000070433"/>
    </source>
</evidence>
<feature type="chain" id="PRO_5007449883" description="DUF4124 domain-containing protein" evidence="2">
    <location>
        <begin position="22"/>
        <end position="124"/>
    </location>
</feature>
<evidence type="ECO:0000256" key="2">
    <source>
        <dbReference type="SAM" id="SignalP"/>
    </source>
</evidence>
<evidence type="ECO:0000256" key="1">
    <source>
        <dbReference type="SAM" id="MobiDB-lite"/>
    </source>
</evidence>
<dbReference type="OrthoDB" id="9154761at2"/>
<proteinExistence type="predicted"/>
<dbReference type="AlphaFoldDB" id="A0A127JXH8"/>
<name>A0A127JXH8_9BURK</name>
<evidence type="ECO:0000313" key="3">
    <source>
        <dbReference type="EMBL" id="AMO22762.1"/>
    </source>
</evidence>
<feature type="signal peptide" evidence="2">
    <location>
        <begin position="1"/>
        <end position="21"/>
    </location>
</feature>
<keyword evidence="4" id="KW-1185">Reference proteome</keyword>
<keyword evidence="2" id="KW-0732">Signal</keyword>
<dbReference type="Proteomes" id="UP000070433">
    <property type="component" value="Chromosome"/>
</dbReference>
<protein>
    <recommendedName>
        <fullName evidence="5">DUF4124 domain-containing protein</fullName>
    </recommendedName>
</protein>
<feature type="region of interest" description="Disordered" evidence="1">
    <location>
        <begin position="28"/>
        <end position="124"/>
    </location>
</feature>
<reference evidence="3 4" key="1">
    <citation type="journal article" date="2014" name="Int. J. Syst. Evol. Microbiol.">
        <title>Ramlibacter solisilvae sp. nov., isolated from forest soil, and emended description of the genus Ramlibacter.</title>
        <authorList>
            <person name="Lee H.J."/>
            <person name="Lee S.H."/>
            <person name="Lee S.S."/>
            <person name="Lee J.S."/>
            <person name="Kim Y."/>
            <person name="Kim S.C."/>
            <person name="Jeon C.O."/>
        </authorList>
    </citation>
    <scope>NUCLEOTIDE SEQUENCE [LARGE SCALE GENOMIC DNA]</scope>
    <source>
        <strain evidence="3 4">5-10</strain>
    </source>
</reference>
<dbReference type="EMBL" id="CP010951">
    <property type="protein sequence ID" value="AMO22762.1"/>
    <property type="molecule type" value="Genomic_DNA"/>
</dbReference>
<organism evidence="3 4">
    <name type="scientific">Ramlibacter tataouinensis</name>
    <dbReference type="NCBI Taxonomy" id="94132"/>
    <lineage>
        <taxon>Bacteria</taxon>
        <taxon>Pseudomonadati</taxon>
        <taxon>Pseudomonadota</taxon>
        <taxon>Betaproteobacteria</taxon>
        <taxon>Burkholderiales</taxon>
        <taxon>Comamonadaceae</taxon>
        <taxon>Ramlibacter</taxon>
    </lineage>
</organism>
<gene>
    <name evidence="3" type="ORF">UC35_07545</name>
</gene>
<evidence type="ECO:0008006" key="5">
    <source>
        <dbReference type="Google" id="ProtNLM"/>
    </source>
</evidence>